<reference evidence="2" key="1">
    <citation type="submission" date="2023-08" db="EMBL/GenBank/DDBJ databases">
        <authorList>
            <person name="Chen Y."/>
            <person name="Shah S."/>
            <person name="Dougan E. K."/>
            <person name="Thang M."/>
            <person name="Chan C."/>
        </authorList>
    </citation>
    <scope>NUCLEOTIDE SEQUENCE</scope>
</reference>
<name>A0AA36IAB0_9DINO</name>
<proteinExistence type="predicted"/>
<dbReference type="AlphaFoldDB" id="A0AA36IAB0"/>
<feature type="region of interest" description="Disordered" evidence="1">
    <location>
        <begin position="1"/>
        <end position="22"/>
    </location>
</feature>
<dbReference type="Gene3D" id="1.25.40.10">
    <property type="entry name" value="Tetratricopeptide repeat domain"/>
    <property type="match status" value="1"/>
</dbReference>
<dbReference type="Proteomes" id="UP001178507">
    <property type="component" value="Unassembled WGS sequence"/>
</dbReference>
<dbReference type="InterPro" id="IPR011990">
    <property type="entry name" value="TPR-like_helical_dom_sf"/>
</dbReference>
<evidence type="ECO:0000256" key="1">
    <source>
        <dbReference type="SAM" id="MobiDB-lite"/>
    </source>
</evidence>
<comment type="caution">
    <text evidence="2">The sequence shown here is derived from an EMBL/GenBank/DDBJ whole genome shotgun (WGS) entry which is preliminary data.</text>
</comment>
<evidence type="ECO:0000313" key="3">
    <source>
        <dbReference type="Proteomes" id="UP001178507"/>
    </source>
</evidence>
<sequence length="240" mass="26568">MAPVAGQQICTGPPKSGALGALTPRLVPRPGAPKAARLRHHSEVPSKEVPVLAALPIWLGTSSLPPVQLQSIQAVVPEDWHHEDALSIDEAESDASFCSTHERFVEAAEHLEQAISIRQQLLGDEHQEFLTSIEHYVVCCNNWALRSLGGDFTSALELLKKAEAMTEADNVPNYPRRLVLRAVTFSNLCSYYRSRGKQNAALQPRAKLRCRHIERRALRARERDAKHLNRGSPRQLVASG</sequence>
<accession>A0AA36IAB0</accession>
<dbReference type="EMBL" id="CAUJNA010000986">
    <property type="protein sequence ID" value="CAJ1383108.1"/>
    <property type="molecule type" value="Genomic_DNA"/>
</dbReference>
<evidence type="ECO:0008006" key="4">
    <source>
        <dbReference type="Google" id="ProtNLM"/>
    </source>
</evidence>
<organism evidence="2 3">
    <name type="scientific">Effrenium voratum</name>
    <dbReference type="NCBI Taxonomy" id="2562239"/>
    <lineage>
        <taxon>Eukaryota</taxon>
        <taxon>Sar</taxon>
        <taxon>Alveolata</taxon>
        <taxon>Dinophyceae</taxon>
        <taxon>Suessiales</taxon>
        <taxon>Symbiodiniaceae</taxon>
        <taxon>Effrenium</taxon>
    </lineage>
</organism>
<keyword evidence="3" id="KW-1185">Reference proteome</keyword>
<gene>
    <name evidence="2" type="ORF">EVOR1521_LOCUS10317</name>
</gene>
<protein>
    <recommendedName>
        <fullName evidence="4">Tetratricopeptide repeat protein</fullName>
    </recommendedName>
</protein>
<evidence type="ECO:0000313" key="2">
    <source>
        <dbReference type="EMBL" id="CAJ1383108.1"/>
    </source>
</evidence>